<keyword evidence="3" id="KW-0732">Signal</keyword>
<keyword evidence="5" id="KW-1185">Reference proteome</keyword>
<reference evidence="4 5" key="1">
    <citation type="journal article" date="2008" name="J. Bacteriol.">
        <title>'Candidatus Cloacamonas acidaminovorans': genome sequence reconstruction provides a first glimpse of a new bacterial division.</title>
        <authorList>
            <person name="Pelletier E."/>
            <person name="Kreimeyer A."/>
            <person name="Bocs S."/>
            <person name="Rouy Z."/>
            <person name="Gyapay G."/>
            <person name="Chouari R."/>
            <person name="Riviere D."/>
            <person name="Ganesan A."/>
            <person name="Daegelen P."/>
            <person name="Sghir A."/>
            <person name="Cohen G.N."/>
            <person name="Medigue C."/>
            <person name="Weissenbach J."/>
            <person name="Le Paslier D."/>
        </authorList>
    </citation>
    <scope>NUCLEOTIDE SEQUENCE [LARGE SCALE GENOMIC DNA]</scope>
    <source>
        <strain evidence="5">Evry</strain>
    </source>
</reference>
<dbReference type="STRING" id="459349.CLOAM0139"/>
<dbReference type="Pfam" id="PF07813">
    <property type="entry name" value="LTXXQ"/>
    <property type="match status" value="1"/>
</dbReference>
<evidence type="ECO:0000313" key="5">
    <source>
        <dbReference type="Proteomes" id="UP000002019"/>
    </source>
</evidence>
<accession>B0VIY9</accession>
<evidence type="ECO:0000256" key="2">
    <source>
        <dbReference type="SAM" id="MobiDB-lite"/>
    </source>
</evidence>
<feature type="compositionally biased region" description="Basic and acidic residues" evidence="2">
    <location>
        <begin position="24"/>
        <end position="39"/>
    </location>
</feature>
<feature type="chain" id="PRO_5002758250" description="Periplasmic heavy metal sensor" evidence="3">
    <location>
        <begin position="21"/>
        <end position="189"/>
    </location>
</feature>
<evidence type="ECO:0000256" key="1">
    <source>
        <dbReference type="SAM" id="Coils"/>
    </source>
</evidence>
<organism evidence="4 5">
    <name type="scientific">Cloacimonas acidaminovorans (strain Evry)</name>
    <dbReference type="NCBI Taxonomy" id="459349"/>
    <lineage>
        <taxon>Bacteria</taxon>
        <taxon>Pseudomonadati</taxon>
        <taxon>Candidatus Cloacimonadota</taxon>
        <taxon>Candidatus Cloacimonadia</taxon>
        <taxon>Candidatus Cloacimonadales</taxon>
        <taxon>Candidatus Cloacimonadaceae</taxon>
        <taxon>Candidatus Cloacimonas</taxon>
    </lineage>
</organism>
<dbReference type="RefSeq" id="WP_015423910.1">
    <property type="nucleotide sequence ID" value="NC_020449.1"/>
</dbReference>
<feature type="signal peptide" evidence="3">
    <location>
        <begin position="1"/>
        <end position="20"/>
    </location>
</feature>
<dbReference type="KEGG" id="caci:CLOAM0139"/>
<gene>
    <name evidence="4" type="ordered locus">CLOAM0139</name>
</gene>
<keyword evidence="1" id="KW-0175">Coiled coil</keyword>
<feature type="region of interest" description="Disordered" evidence="2">
    <location>
        <begin position="24"/>
        <end position="44"/>
    </location>
</feature>
<dbReference type="Gene3D" id="1.20.120.1490">
    <property type="match status" value="1"/>
</dbReference>
<dbReference type="HOGENOM" id="CLU_1432236_0_0_0"/>
<evidence type="ECO:0008006" key="6">
    <source>
        <dbReference type="Google" id="ProtNLM"/>
    </source>
</evidence>
<feature type="coiled-coil region" evidence="1">
    <location>
        <begin position="47"/>
        <end position="121"/>
    </location>
</feature>
<evidence type="ECO:0000256" key="3">
    <source>
        <dbReference type="SAM" id="SignalP"/>
    </source>
</evidence>
<dbReference type="AlphaFoldDB" id="B0VIY9"/>
<dbReference type="InterPro" id="IPR012899">
    <property type="entry name" value="LTXXQ"/>
</dbReference>
<dbReference type="OrthoDB" id="9914296at2"/>
<name>B0VIY9_CLOAI</name>
<protein>
    <recommendedName>
        <fullName evidence="6">Periplasmic heavy metal sensor</fullName>
    </recommendedName>
</protein>
<dbReference type="Proteomes" id="UP000002019">
    <property type="component" value="Chromosome"/>
</dbReference>
<dbReference type="eggNOG" id="COG3678">
    <property type="taxonomic scope" value="Bacteria"/>
</dbReference>
<proteinExistence type="predicted"/>
<evidence type="ECO:0000313" key="4">
    <source>
        <dbReference type="EMBL" id="CAO80049.1"/>
    </source>
</evidence>
<dbReference type="EMBL" id="CU466930">
    <property type="protein sequence ID" value="CAO80049.1"/>
    <property type="molecule type" value="Genomic_DNA"/>
</dbReference>
<sequence>MKKIIFLTLALIFVCGALLAQTDAPKDRSNPKVQSEEIKTPNPEMPMRKYLEELKLTDAQKKKFEELKISFEKNKNTLNAEIKNLKIDLQKALKDENYKQAKDLNKQIATKRNVLADAKVDFLAARMKELTPEQKATLKKNMSHFQGAMHKQTPCKNAKDFRPQSRENCDGCGECGSFGMPEKKLPPKQ</sequence>
<dbReference type="GO" id="GO:0042597">
    <property type="term" value="C:periplasmic space"/>
    <property type="evidence" value="ECO:0007669"/>
    <property type="project" value="InterPro"/>
</dbReference>